<keyword evidence="2" id="KW-1185">Reference proteome</keyword>
<dbReference type="Proteomes" id="UP000237968">
    <property type="component" value="Unassembled WGS sequence"/>
</dbReference>
<reference evidence="1 2" key="1">
    <citation type="submission" date="2018-03" db="EMBL/GenBank/DDBJ databases">
        <title>Draft Genome Sequences of the Obligatory Marine Myxobacteria Enhygromyxa salina SWB005.</title>
        <authorList>
            <person name="Poehlein A."/>
            <person name="Moghaddam J.A."/>
            <person name="Harms H."/>
            <person name="Alanjari M."/>
            <person name="Koenig G.M."/>
            <person name="Daniel R."/>
            <person name="Schaeberle T.F."/>
        </authorList>
    </citation>
    <scope>NUCLEOTIDE SEQUENCE [LARGE SCALE GENOMIC DNA]</scope>
    <source>
        <strain evidence="1 2">SWB005</strain>
    </source>
</reference>
<comment type="caution">
    <text evidence="1">The sequence shown here is derived from an EMBL/GenBank/DDBJ whole genome shotgun (WGS) entry which is preliminary data.</text>
</comment>
<evidence type="ECO:0000313" key="2">
    <source>
        <dbReference type="Proteomes" id="UP000237968"/>
    </source>
</evidence>
<accession>A0A2S9YJL8</accession>
<gene>
    <name evidence="1" type="ORF">ENSA5_04140</name>
</gene>
<dbReference type="AlphaFoldDB" id="A0A2S9YJL8"/>
<organism evidence="1 2">
    <name type="scientific">Enhygromyxa salina</name>
    <dbReference type="NCBI Taxonomy" id="215803"/>
    <lineage>
        <taxon>Bacteria</taxon>
        <taxon>Pseudomonadati</taxon>
        <taxon>Myxococcota</taxon>
        <taxon>Polyangia</taxon>
        <taxon>Nannocystales</taxon>
        <taxon>Nannocystaceae</taxon>
        <taxon>Enhygromyxa</taxon>
    </lineage>
</organism>
<dbReference type="OrthoDB" id="463174at2"/>
<name>A0A2S9YJL8_9BACT</name>
<protein>
    <submittedName>
        <fullName evidence="1">Uncharacterized protein</fullName>
    </submittedName>
</protein>
<proteinExistence type="predicted"/>
<dbReference type="RefSeq" id="WP_106389882.1">
    <property type="nucleotide sequence ID" value="NZ_PVNK01000017.1"/>
</dbReference>
<evidence type="ECO:0000313" key="1">
    <source>
        <dbReference type="EMBL" id="PRQ05295.1"/>
    </source>
</evidence>
<sequence length="131" mass="14075">MPESPATTEPSAPTKLWEKLLSGIKSAVELRVVTYVGDANVKGDIGKPQVNLDGAKGDAIVTSINLVEGDINSVVPDRFWTPDKDVVRKYHQDQVDKSNAIVERNLRLIGELGAGLAKAIGDLKALEDPKS</sequence>
<dbReference type="EMBL" id="PVNK01000017">
    <property type="protein sequence ID" value="PRQ05295.1"/>
    <property type="molecule type" value="Genomic_DNA"/>
</dbReference>